<dbReference type="Proteomes" id="UP000657385">
    <property type="component" value="Unassembled WGS sequence"/>
</dbReference>
<accession>A0A931B5W5</accession>
<protein>
    <submittedName>
        <fullName evidence="2">Uncharacterized protein</fullName>
    </submittedName>
</protein>
<name>A0A931B5W5_9ACTN</name>
<feature type="region of interest" description="Disordered" evidence="1">
    <location>
        <begin position="134"/>
        <end position="169"/>
    </location>
</feature>
<evidence type="ECO:0000256" key="1">
    <source>
        <dbReference type="SAM" id="MobiDB-lite"/>
    </source>
</evidence>
<keyword evidence="3" id="KW-1185">Reference proteome</keyword>
<gene>
    <name evidence="2" type="ORF">I2501_27630</name>
</gene>
<evidence type="ECO:0000313" key="2">
    <source>
        <dbReference type="EMBL" id="MBF9071800.1"/>
    </source>
</evidence>
<sequence length="169" mass="18178">MLADWADDCNRDLTAMSHRTADPSTRWPDPGSLTAYAMAMQHITELVTAVAAHRRHETTVVAAKRSTACLHLGHAGTSLAWGLRKLAPIFPTPQQSAAVIEAPAAMRLRLITAEALRTAARHLADAATQLRTAQHTLHASPTIPGPRSRQPARTPAGPARPNSPKRTAR</sequence>
<evidence type="ECO:0000313" key="3">
    <source>
        <dbReference type="Proteomes" id="UP000657385"/>
    </source>
</evidence>
<dbReference type="EMBL" id="JADPRT010000013">
    <property type="protein sequence ID" value="MBF9071800.1"/>
    <property type="molecule type" value="Genomic_DNA"/>
</dbReference>
<comment type="caution">
    <text evidence="2">The sequence shown here is derived from an EMBL/GenBank/DDBJ whole genome shotgun (WGS) entry which is preliminary data.</text>
</comment>
<proteinExistence type="predicted"/>
<reference evidence="2" key="1">
    <citation type="submission" date="2020-11" db="EMBL/GenBank/DDBJ databases">
        <title>Isolation and identification of active actinomycetes.</title>
        <authorList>
            <person name="Yu B."/>
        </authorList>
    </citation>
    <scope>NUCLEOTIDE SEQUENCE</scope>
    <source>
        <strain evidence="2">NEAU-YB345</strain>
    </source>
</reference>
<dbReference type="AlphaFoldDB" id="A0A931B5W5"/>
<dbReference type="RefSeq" id="WP_196196968.1">
    <property type="nucleotide sequence ID" value="NZ_JADPRT010000013.1"/>
</dbReference>
<organism evidence="2 3">
    <name type="scientific">Streptacidiphilus fuscans</name>
    <dbReference type="NCBI Taxonomy" id="2789292"/>
    <lineage>
        <taxon>Bacteria</taxon>
        <taxon>Bacillati</taxon>
        <taxon>Actinomycetota</taxon>
        <taxon>Actinomycetes</taxon>
        <taxon>Kitasatosporales</taxon>
        <taxon>Streptomycetaceae</taxon>
        <taxon>Streptacidiphilus</taxon>
    </lineage>
</organism>